<gene>
    <name evidence="3" type="ORF">EV420DRAFT_1513855</name>
</gene>
<dbReference type="AlphaFoldDB" id="A0AA39TNQ5"/>
<sequence length="113" mass="12771">MIFMGFLLLAFEPNGCKAVATEGNGRRAREEGKDGFRRGIILFACPEVHDEPASGDEIVGRDMVKDAKTRKWSVRGRQKRKKRTHCACKSSSGNRDRDTQESESAGKRERRDE</sequence>
<feature type="signal peptide" evidence="2">
    <location>
        <begin position="1"/>
        <end position="18"/>
    </location>
</feature>
<evidence type="ECO:0000256" key="1">
    <source>
        <dbReference type="SAM" id="MobiDB-lite"/>
    </source>
</evidence>
<keyword evidence="2" id="KW-0732">Signal</keyword>
<feature type="chain" id="PRO_5041361727" description="Secreted protein" evidence="2">
    <location>
        <begin position="19"/>
        <end position="113"/>
    </location>
</feature>
<evidence type="ECO:0000313" key="4">
    <source>
        <dbReference type="Proteomes" id="UP001175211"/>
    </source>
</evidence>
<reference evidence="3" key="1">
    <citation type="submission" date="2023-06" db="EMBL/GenBank/DDBJ databases">
        <authorList>
            <consortium name="Lawrence Berkeley National Laboratory"/>
            <person name="Ahrendt S."/>
            <person name="Sahu N."/>
            <person name="Indic B."/>
            <person name="Wong-Bajracharya J."/>
            <person name="Merenyi Z."/>
            <person name="Ke H.-M."/>
            <person name="Monk M."/>
            <person name="Kocsube S."/>
            <person name="Drula E."/>
            <person name="Lipzen A."/>
            <person name="Balint B."/>
            <person name="Henrissat B."/>
            <person name="Andreopoulos B."/>
            <person name="Martin F.M."/>
            <person name="Harder C.B."/>
            <person name="Rigling D."/>
            <person name="Ford K.L."/>
            <person name="Foster G.D."/>
            <person name="Pangilinan J."/>
            <person name="Papanicolaou A."/>
            <person name="Barry K."/>
            <person name="LaButti K."/>
            <person name="Viragh M."/>
            <person name="Koriabine M."/>
            <person name="Yan M."/>
            <person name="Riley R."/>
            <person name="Champramary S."/>
            <person name="Plett K.L."/>
            <person name="Tsai I.J."/>
            <person name="Slot J."/>
            <person name="Sipos G."/>
            <person name="Plett J."/>
            <person name="Nagy L.G."/>
            <person name="Grigoriev I.V."/>
        </authorList>
    </citation>
    <scope>NUCLEOTIDE SEQUENCE</scope>
    <source>
        <strain evidence="3">CCBAS 213</strain>
    </source>
</reference>
<accession>A0AA39TNQ5</accession>
<feature type="compositionally biased region" description="Basic residues" evidence="1">
    <location>
        <begin position="70"/>
        <end position="86"/>
    </location>
</feature>
<organism evidence="3 4">
    <name type="scientific">Armillaria tabescens</name>
    <name type="common">Ringless honey mushroom</name>
    <name type="synonym">Agaricus tabescens</name>
    <dbReference type="NCBI Taxonomy" id="1929756"/>
    <lineage>
        <taxon>Eukaryota</taxon>
        <taxon>Fungi</taxon>
        <taxon>Dikarya</taxon>
        <taxon>Basidiomycota</taxon>
        <taxon>Agaricomycotina</taxon>
        <taxon>Agaricomycetes</taxon>
        <taxon>Agaricomycetidae</taxon>
        <taxon>Agaricales</taxon>
        <taxon>Marasmiineae</taxon>
        <taxon>Physalacriaceae</taxon>
        <taxon>Desarmillaria</taxon>
    </lineage>
</organism>
<dbReference type="Proteomes" id="UP001175211">
    <property type="component" value="Unassembled WGS sequence"/>
</dbReference>
<feature type="region of interest" description="Disordered" evidence="1">
    <location>
        <begin position="67"/>
        <end position="113"/>
    </location>
</feature>
<name>A0AA39TNQ5_ARMTA</name>
<dbReference type="GeneID" id="85355317"/>
<dbReference type="RefSeq" id="XP_060336360.1">
    <property type="nucleotide sequence ID" value="XM_060471769.1"/>
</dbReference>
<keyword evidence="4" id="KW-1185">Reference proteome</keyword>
<dbReference type="EMBL" id="JAUEPS010000005">
    <property type="protein sequence ID" value="KAK0465312.1"/>
    <property type="molecule type" value="Genomic_DNA"/>
</dbReference>
<evidence type="ECO:0000256" key="2">
    <source>
        <dbReference type="SAM" id="SignalP"/>
    </source>
</evidence>
<proteinExistence type="predicted"/>
<feature type="compositionally biased region" description="Basic and acidic residues" evidence="1">
    <location>
        <begin position="94"/>
        <end position="113"/>
    </location>
</feature>
<comment type="caution">
    <text evidence="3">The sequence shown here is derived from an EMBL/GenBank/DDBJ whole genome shotgun (WGS) entry which is preliminary data.</text>
</comment>
<protein>
    <recommendedName>
        <fullName evidence="5">Secreted protein</fullName>
    </recommendedName>
</protein>
<evidence type="ECO:0008006" key="5">
    <source>
        <dbReference type="Google" id="ProtNLM"/>
    </source>
</evidence>
<evidence type="ECO:0000313" key="3">
    <source>
        <dbReference type="EMBL" id="KAK0465312.1"/>
    </source>
</evidence>